<feature type="compositionally biased region" description="Polar residues" evidence="1">
    <location>
        <begin position="321"/>
        <end position="333"/>
    </location>
</feature>
<dbReference type="Pfam" id="PF25019">
    <property type="entry name" value="LRR_R13L1-DRL21"/>
    <property type="match status" value="1"/>
</dbReference>
<dbReference type="AlphaFoldDB" id="A0A803MJ82"/>
<dbReference type="EnsemblPlants" id="AUR62030328-RA">
    <property type="protein sequence ID" value="AUR62030328-RA:cds"/>
    <property type="gene ID" value="AUR62030328"/>
</dbReference>
<evidence type="ECO:0000313" key="4">
    <source>
        <dbReference type="Proteomes" id="UP000596660"/>
    </source>
</evidence>
<name>A0A803MJ82_CHEQI</name>
<dbReference type="SUPFAM" id="SSF52058">
    <property type="entry name" value="L domain-like"/>
    <property type="match status" value="1"/>
</dbReference>
<dbReference type="OMA" id="VEYCPNF"/>
<organism evidence="3 4">
    <name type="scientific">Chenopodium quinoa</name>
    <name type="common">Quinoa</name>
    <dbReference type="NCBI Taxonomy" id="63459"/>
    <lineage>
        <taxon>Eukaryota</taxon>
        <taxon>Viridiplantae</taxon>
        <taxon>Streptophyta</taxon>
        <taxon>Embryophyta</taxon>
        <taxon>Tracheophyta</taxon>
        <taxon>Spermatophyta</taxon>
        <taxon>Magnoliopsida</taxon>
        <taxon>eudicotyledons</taxon>
        <taxon>Gunneridae</taxon>
        <taxon>Pentapetalae</taxon>
        <taxon>Caryophyllales</taxon>
        <taxon>Chenopodiaceae</taxon>
        <taxon>Chenopodioideae</taxon>
        <taxon>Atripliceae</taxon>
        <taxon>Chenopodium</taxon>
    </lineage>
</organism>
<sequence>MASKLSKIGKLVNLRTLPVFIVDNKEGLRITELKDMNHIQGSLKITNLHKITDEAEAKEAMLSCKSSLQKLVLIWKDNVSVAEEVLRGLKPHHQLKELRIVDYSGATFPQWLSHDVTKLQKLELVGCQSCCNLPKIGQLPDLKLLHLKKMSNIRSLDQNFCGVISTSTGCFHSLESLVLHDMTELQEWNGLEDNIMPSLRELKIVNCPKLKSLPFFLYQFTSLVDLQIEECISLSSIPKLPSSLESLTIGNCNLLKNKCQDGGEHWSNIKEIRDVFVDGVKMPTTPAEHISSRNAENHNTSLQNLRKLLEQSASFLEASEESQQQQHGLNQHTSTKDEYTL</sequence>
<dbReference type="Proteomes" id="UP000596660">
    <property type="component" value="Unplaced"/>
</dbReference>
<dbReference type="PANTHER" id="PTHR47186:SF3">
    <property type="entry name" value="OS09G0267800 PROTEIN"/>
    <property type="match status" value="1"/>
</dbReference>
<reference evidence="3" key="2">
    <citation type="submission" date="2021-03" db="UniProtKB">
        <authorList>
            <consortium name="EnsemblPlants"/>
        </authorList>
    </citation>
    <scope>IDENTIFICATION</scope>
</reference>
<dbReference type="InterPro" id="IPR032675">
    <property type="entry name" value="LRR_dom_sf"/>
</dbReference>
<evidence type="ECO:0000259" key="2">
    <source>
        <dbReference type="Pfam" id="PF25019"/>
    </source>
</evidence>
<dbReference type="PANTHER" id="PTHR47186">
    <property type="entry name" value="LEUCINE-RICH REPEAT-CONTAINING PROTEIN 57"/>
    <property type="match status" value="1"/>
</dbReference>
<proteinExistence type="predicted"/>
<protein>
    <recommendedName>
        <fullName evidence="2">R13L1/DRL21-like LRR repeat region domain-containing protein</fullName>
    </recommendedName>
</protein>
<dbReference type="Gramene" id="AUR62030328-RA">
    <property type="protein sequence ID" value="AUR62030328-RA:cds"/>
    <property type="gene ID" value="AUR62030328"/>
</dbReference>
<keyword evidence="4" id="KW-1185">Reference proteome</keyword>
<evidence type="ECO:0000313" key="3">
    <source>
        <dbReference type="EnsemblPlants" id="AUR62030328-RA:cds"/>
    </source>
</evidence>
<dbReference type="Gene3D" id="3.80.10.10">
    <property type="entry name" value="Ribonuclease Inhibitor"/>
    <property type="match status" value="2"/>
</dbReference>
<dbReference type="InterPro" id="IPR056789">
    <property type="entry name" value="LRR_R13L1-DRL21"/>
</dbReference>
<accession>A0A803MJ82</accession>
<reference evidence="3" key="1">
    <citation type="journal article" date="2017" name="Nature">
        <title>The genome of Chenopodium quinoa.</title>
        <authorList>
            <person name="Jarvis D.E."/>
            <person name="Ho Y.S."/>
            <person name="Lightfoot D.J."/>
            <person name="Schmoeckel S.M."/>
            <person name="Li B."/>
            <person name="Borm T.J.A."/>
            <person name="Ohyanagi H."/>
            <person name="Mineta K."/>
            <person name="Michell C.T."/>
            <person name="Saber N."/>
            <person name="Kharbatia N.M."/>
            <person name="Rupper R.R."/>
            <person name="Sharp A.R."/>
            <person name="Dally N."/>
            <person name="Boughton B.A."/>
            <person name="Woo Y.H."/>
            <person name="Gao G."/>
            <person name="Schijlen E.G.W.M."/>
            <person name="Guo X."/>
            <person name="Momin A.A."/>
            <person name="Negrao S."/>
            <person name="Al-Babili S."/>
            <person name="Gehring C."/>
            <person name="Roessner U."/>
            <person name="Jung C."/>
            <person name="Murphy K."/>
            <person name="Arold S.T."/>
            <person name="Gojobori T."/>
            <person name="van der Linden C.G."/>
            <person name="van Loo E.N."/>
            <person name="Jellen E.N."/>
            <person name="Maughan P.J."/>
            <person name="Tester M."/>
        </authorList>
    </citation>
    <scope>NUCLEOTIDE SEQUENCE [LARGE SCALE GENOMIC DNA]</scope>
    <source>
        <strain evidence="3">cv. PI 614886</strain>
    </source>
</reference>
<evidence type="ECO:0000256" key="1">
    <source>
        <dbReference type="SAM" id="MobiDB-lite"/>
    </source>
</evidence>
<feature type="region of interest" description="Disordered" evidence="1">
    <location>
        <begin position="316"/>
        <end position="341"/>
    </location>
</feature>
<feature type="domain" description="R13L1/DRL21-like LRR repeat region" evidence="2">
    <location>
        <begin position="30"/>
        <end position="150"/>
    </location>
</feature>